<evidence type="ECO:0000256" key="1">
    <source>
        <dbReference type="SAM" id="MobiDB-lite"/>
    </source>
</evidence>
<keyword evidence="3" id="KW-1185">Reference proteome</keyword>
<evidence type="ECO:0000313" key="3">
    <source>
        <dbReference type="Proteomes" id="UP000121539"/>
    </source>
</evidence>
<dbReference type="RefSeq" id="YP_009041980.1">
    <property type="nucleotide sequence ID" value="NC_024303.1"/>
</dbReference>
<dbReference type="KEGG" id="vg:19620135"/>
<organism evidence="2 3">
    <name type="scientific">Bovine gammaherpesvirus 6</name>
    <dbReference type="NCBI Taxonomy" id="1504288"/>
    <lineage>
        <taxon>Viruses</taxon>
        <taxon>Duplodnaviria</taxon>
        <taxon>Heunggongvirae</taxon>
        <taxon>Peploviricota</taxon>
        <taxon>Herviviricetes</taxon>
        <taxon>Herpesvirales</taxon>
        <taxon>Orthoherpesviridae</taxon>
        <taxon>Gammaherpesvirinae</taxon>
        <taxon>Macavirus</taxon>
        <taxon>Macavirus bovinegamma6</taxon>
    </lineage>
</organism>
<dbReference type="Proteomes" id="UP000121539">
    <property type="component" value="Segment"/>
</dbReference>
<name>A0A060CXY7_9GAMA</name>
<protein>
    <submittedName>
        <fullName evidence="2">Bov2</fullName>
    </submittedName>
</protein>
<dbReference type="GeneID" id="19620135"/>
<sequence>MSLQESTEEGQIAVKEEQQAAALAEDPEKKQKRKRKRICEETEERQAIIRARNKNASIKWREKNKQIVETVTRVSRKKPFIAWGS</sequence>
<reference evidence="2 3" key="1">
    <citation type="journal article" date="2014" name="J. Gen. Virol.">
        <title>Novel gammaherpesvirus functions encoded by bovine herpesvirus 6 (bovine lymphotropic virus).</title>
        <authorList>
            <person name="Jia J."/>
            <person name="Delhon G."/>
            <person name="Tulman E.R."/>
            <person name="Diel D.G."/>
            <person name="Osorio F.A."/>
            <person name="Wen X."/>
            <person name="Kutish G.F."/>
            <person name="Rock D.L."/>
        </authorList>
    </citation>
    <scope>NUCLEOTIDE SEQUENCE [LARGE SCALE GENOMIC DNA]</scope>
    <source>
        <strain evidence="2">Pennsylvania 47</strain>
    </source>
</reference>
<proteinExistence type="predicted"/>
<gene>
    <name evidence="2" type="primary">Bov2</name>
    <name evidence="2" type="ORF">BoHV6Bov2</name>
</gene>
<feature type="region of interest" description="Disordered" evidence="1">
    <location>
        <begin position="1"/>
        <end position="40"/>
    </location>
</feature>
<dbReference type="EMBL" id="KJ705001">
    <property type="protein sequence ID" value="AIB03156.1"/>
    <property type="molecule type" value="Genomic_DNA"/>
</dbReference>
<evidence type="ECO:0000313" key="2">
    <source>
        <dbReference type="EMBL" id="AIB03156.1"/>
    </source>
</evidence>
<accession>A0A060CXY7</accession>